<evidence type="ECO:0000259" key="4">
    <source>
        <dbReference type="PROSITE" id="PS50919"/>
    </source>
</evidence>
<sequence>MHLKALLSTAVLFSTCLTTALANADATSADLDALMKTAGLGTGPSELNEEALGRYLELKDELFPTPTTTNPVKRAEEYEIQKLSNAERLARGFPLKAPARRRHSKIFARDPVASPAPRTTLNGRAALYRDDLGGAFFGYVDRTFIGSNQARYTTNAADAMILSVSFDSLQTNHPNYKYSRLNRCRLSLPMPHSRPSVTGIGIVITKSNSYTYLSVAAVSAGPGPAGTTSNAYNSLTGASRIAQTDINRWTFLSTPKVPQSTAWETIPALLPATRHPSVKTPSREGFMHTIAALAVSCAILCRLGAAVEPEKPHLPGEEEEEGEYSAAGNRRDVDAGKDVYSKPKTGFLLQKIAGVVHVLQTLLSCWSRSHRIGACKTVVWDEANFLASSRREFNAYIDVYPTLGKCLSASRGCFQATAAASSSGGPRYSALCRDAGRVGDVWSPYGAARVVYLSNLGAQMSAGYESLVSFYWPLCSSSSVSYRFLFNTRNSNHSLSTGGYGFSSPESPSAALPASLVCLIVVSALVFMASFKFHFLILNHSGAGDSQMSALFQMNVKGNDFYKNPLDVAFGSRVTLKNMGWGVGLLHPHVQTYPVGSKRQQMACDYYKDNNNEWNVLPAQCDKQYELEDGDIIRLSHVPTGRDLHSHTVTAPVAKLNYEVSGHGNLTVGDSHDYWQVGIVDGTKGFKQIEVNCDKEKDGCTHVLELPAGDMKLYKTPFLLDFWHLNVGVMSNDALIPDPGQGG</sequence>
<dbReference type="EMBL" id="JACGCI010000155">
    <property type="protein sequence ID" value="KAF6743173.1"/>
    <property type="molecule type" value="Genomic_DNA"/>
</dbReference>
<protein>
    <recommendedName>
        <fullName evidence="4">MIR domain-containing protein</fullName>
    </recommendedName>
</protein>
<dbReference type="Gene3D" id="2.80.10.50">
    <property type="match status" value="1"/>
</dbReference>
<dbReference type="SMART" id="SM00472">
    <property type="entry name" value="MIR"/>
    <property type="match status" value="2"/>
</dbReference>
<dbReference type="InterPro" id="IPR027005">
    <property type="entry name" value="PMT-like"/>
</dbReference>
<dbReference type="Pfam" id="PF02815">
    <property type="entry name" value="MIR"/>
    <property type="match status" value="1"/>
</dbReference>
<comment type="caution">
    <text evidence="5">The sequence shown here is derived from an EMBL/GenBank/DDBJ whole genome shotgun (WGS) entry which is preliminary data.</text>
</comment>
<evidence type="ECO:0000256" key="2">
    <source>
        <dbReference type="SAM" id="MobiDB-lite"/>
    </source>
</evidence>
<dbReference type="PANTHER" id="PTHR10050">
    <property type="entry name" value="DOLICHYL-PHOSPHATE-MANNOSE--PROTEIN MANNOSYLTRANSFERASE"/>
    <property type="match status" value="1"/>
</dbReference>
<name>A0A8H6HA38_9AGAR</name>
<evidence type="ECO:0000256" key="1">
    <source>
        <dbReference type="ARBA" id="ARBA00022737"/>
    </source>
</evidence>
<proteinExistence type="predicted"/>
<evidence type="ECO:0000313" key="5">
    <source>
        <dbReference type="EMBL" id="KAF6743173.1"/>
    </source>
</evidence>
<gene>
    <name evidence="5" type="ORF">DFP72DRAFT_859358</name>
</gene>
<reference evidence="5 6" key="1">
    <citation type="submission" date="2020-07" db="EMBL/GenBank/DDBJ databases">
        <title>Comparative genomics of pyrophilous fungi reveals a link between fire events and developmental genes.</title>
        <authorList>
            <consortium name="DOE Joint Genome Institute"/>
            <person name="Steindorff A.S."/>
            <person name="Carver A."/>
            <person name="Calhoun S."/>
            <person name="Stillman K."/>
            <person name="Liu H."/>
            <person name="Lipzen A."/>
            <person name="Pangilinan J."/>
            <person name="Labutti K."/>
            <person name="Bruns T.D."/>
            <person name="Grigoriev I.V."/>
        </authorList>
    </citation>
    <scope>NUCLEOTIDE SEQUENCE [LARGE SCALE GENOMIC DNA]</scope>
    <source>
        <strain evidence="5 6">CBS 144469</strain>
    </source>
</reference>
<dbReference type="InterPro" id="IPR036300">
    <property type="entry name" value="MIR_dom_sf"/>
</dbReference>
<dbReference type="GO" id="GO:0005783">
    <property type="term" value="C:endoplasmic reticulum"/>
    <property type="evidence" value="ECO:0007669"/>
    <property type="project" value="TreeGrafter"/>
</dbReference>
<dbReference type="SUPFAM" id="SSF82109">
    <property type="entry name" value="MIR domain"/>
    <property type="match status" value="1"/>
</dbReference>
<dbReference type="Proteomes" id="UP000521943">
    <property type="component" value="Unassembled WGS sequence"/>
</dbReference>
<feature type="region of interest" description="Disordered" evidence="2">
    <location>
        <begin position="310"/>
        <end position="329"/>
    </location>
</feature>
<keyword evidence="3" id="KW-0732">Signal</keyword>
<feature type="chain" id="PRO_5034005563" description="MIR domain-containing protein" evidence="3">
    <location>
        <begin position="23"/>
        <end position="743"/>
    </location>
</feature>
<dbReference type="PANTHER" id="PTHR10050:SF46">
    <property type="entry name" value="PROTEIN O-MANNOSYL-TRANSFERASE 2"/>
    <property type="match status" value="1"/>
</dbReference>
<dbReference type="AlphaFoldDB" id="A0A8H6HA38"/>
<evidence type="ECO:0000313" key="6">
    <source>
        <dbReference type="Proteomes" id="UP000521943"/>
    </source>
</evidence>
<feature type="domain" description="MIR" evidence="4">
    <location>
        <begin position="624"/>
        <end position="680"/>
    </location>
</feature>
<dbReference type="InterPro" id="IPR016093">
    <property type="entry name" value="MIR_motif"/>
</dbReference>
<keyword evidence="6" id="KW-1185">Reference proteome</keyword>
<organism evidence="5 6">
    <name type="scientific">Ephemerocybe angulata</name>
    <dbReference type="NCBI Taxonomy" id="980116"/>
    <lineage>
        <taxon>Eukaryota</taxon>
        <taxon>Fungi</taxon>
        <taxon>Dikarya</taxon>
        <taxon>Basidiomycota</taxon>
        <taxon>Agaricomycotina</taxon>
        <taxon>Agaricomycetes</taxon>
        <taxon>Agaricomycetidae</taxon>
        <taxon>Agaricales</taxon>
        <taxon>Agaricineae</taxon>
        <taxon>Psathyrellaceae</taxon>
        <taxon>Ephemerocybe</taxon>
    </lineage>
</organism>
<accession>A0A8H6HA38</accession>
<dbReference type="GO" id="GO:0004169">
    <property type="term" value="F:dolichyl-phosphate-mannose-protein mannosyltransferase activity"/>
    <property type="evidence" value="ECO:0007669"/>
    <property type="project" value="TreeGrafter"/>
</dbReference>
<feature type="signal peptide" evidence="3">
    <location>
        <begin position="1"/>
        <end position="22"/>
    </location>
</feature>
<feature type="domain" description="MIR" evidence="4">
    <location>
        <begin position="565"/>
        <end position="619"/>
    </location>
</feature>
<keyword evidence="1" id="KW-0677">Repeat</keyword>
<dbReference type="PROSITE" id="PS50919">
    <property type="entry name" value="MIR"/>
    <property type="match status" value="2"/>
</dbReference>
<dbReference type="OrthoDB" id="4584900at2759"/>
<evidence type="ECO:0000256" key="3">
    <source>
        <dbReference type="SAM" id="SignalP"/>
    </source>
</evidence>